<accession>A0ACC3MKL4</accession>
<organism evidence="1 2">
    <name type="scientific">Vermiconidia calcicola</name>
    <dbReference type="NCBI Taxonomy" id="1690605"/>
    <lineage>
        <taxon>Eukaryota</taxon>
        <taxon>Fungi</taxon>
        <taxon>Dikarya</taxon>
        <taxon>Ascomycota</taxon>
        <taxon>Pezizomycotina</taxon>
        <taxon>Dothideomycetes</taxon>
        <taxon>Dothideomycetidae</taxon>
        <taxon>Mycosphaerellales</taxon>
        <taxon>Extremaceae</taxon>
        <taxon>Vermiconidia</taxon>
    </lineage>
</organism>
<dbReference type="Proteomes" id="UP001281147">
    <property type="component" value="Unassembled WGS sequence"/>
</dbReference>
<name>A0ACC3MKL4_9PEZI</name>
<gene>
    <name evidence="1" type="ORF">LTR37_017208</name>
</gene>
<evidence type="ECO:0000313" key="1">
    <source>
        <dbReference type="EMBL" id="KAK3697891.1"/>
    </source>
</evidence>
<comment type="caution">
    <text evidence="1">The sequence shown here is derived from an EMBL/GenBank/DDBJ whole genome shotgun (WGS) entry which is preliminary data.</text>
</comment>
<keyword evidence="2" id="KW-1185">Reference proteome</keyword>
<dbReference type="EMBL" id="JAUTXU010000218">
    <property type="protein sequence ID" value="KAK3697891.1"/>
    <property type="molecule type" value="Genomic_DNA"/>
</dbReference>
<protein>
    <submittedName>
        <fullName evidence="1">Uncharacterized protein</fullName>
    </submittedName>
</protein>
<reference evidence="1" key="1">
    <citation type="submission" date="2023-07" db="EMBL/GenBank/DDBJ databases">
        <title>Black Yeasts Isolated from many extreme environments.</title>
        <authorList>
            <person name="Coleine C."/>
            <person name="Stajich J.E."/>
            <person name="Selbmann L."/>
        </authorList>
    </citation>
    <scope>NUCLEOTIDE SEQUENCE</scope>
    <source>
        <strain evidence="1">CCFEE 5714</strain>
    </source>
</reference>
<proteinExistence type="predicted"/>
<evidence type="ECO:0000313" key="2">
    <source>
        <dbReference type="Proteomes" id="UP001281147"/>
    </source>
</evidence>
<sequence>MDLEDELLQVTTNRKQQDTFSAPQQCYDNNTPDTIFYSATVTTLAASTGAAALRGAHQAEDETTAKAEEACEAGASYPVSRPPHGSRLRAVAGLRPLMDDAESPHRRPKRCEVSLSLLLWALILRARLFARISTTSASSSFRDNLESSSASTAAFNTGSASTSASSSASTK</sequence>